<feature type="region of interest" description="Disordered" evidence="1">
    <location>
        <begin position="71"/>
        <end position="142"/>
    </location>
</feature>
<feature type="domain" description="R3H" evidence="3">
    <location>
        <begin position="490"/>
        <end position="553"/>
    </location>
</feature>
<feature type="region of interest" description="Disordered" evidence="1">
    <location>
        <begin position="584"/>
        <end position="622"/>
    </location>
</feature>
<dbReference type="OrthoDB" id="21470at2759"/>
<proteinExistence type="predicted"/>
<feature type="region of interest" description="Disordered" evidence="1">
    <location>
        <begin position="390"/>
        <end position="412"/>
    </location>
</feature>
<sequence>MPGRGKRGNGRGRGRGGAGARGRGRGRTSIGGGGRGRNRELIPSAIGYVYRPRSNVDEFDDDFKIYGQFGSEQDDSESEFLPHAKNGSGRHQQHKKNKLGFIRESRPSFGSNYDDNYDDAMDRAGLGASSSSGQQNAAVNSNQQFAKGKSKYLKTVLFTKSSSSVDLVKEEENAVVEQNTIVPEQQTQAVQESMSHLSLEDATVDEKLLAKKELWSMLKEKSPANDVTVETFDYADLSAAVPDTHGHNTKNIVDEVADSSDQDDVNLSSEDEDDQDQDTSDDEIDLGASSDEQDFAHNLSSEDEEDYQELYDTEEDELLEDDMLVMEDYMEHIELDEGEDLNELLAWSAMQEGNLELDLEDGDDDDLYDYATLDQPPSREIPIMEEEEAKFTNKKGKRAVQAVDEDTRKKVGHRIRDDSSMVDPEIFGQTLKAALADVPPGLRPGMRRWYEKQQRKEDKKKKREEAKAHRKEKKKNGKGRANEMDDSDFANQMAKIDERMRDFVQDDSISSFQFAPMATNVRRQLHVLAAVYNLKSKSTGGGGSRCTIVTKTPTTSIPNDRRYISRYLLDIQTNMDEQNRIIGKNRSKGVPRQKGKKKFINSSKANSGTATPKEKRGDGQFPVGPSHGTVVAFDAAPINESNVGHRMLAAMGWKQGEALGSKSEGIVAPIEAIIRKKGRGLGS</sequence>
<feature type="region of interest" description="Disordered" evidence="1">
    <location>
        <begin position="1"/>
        <end position="43"/>
    </location>
</feature>
<dbReference type="SMART" id="SM00443">
    <property type="entry name" value="G_patch"/>
    <property type="match status" value="1"/>
</dbReference>
<dbReference type="CDD" id="cd02325">
    <property type="entry name" value="R3H"/>
    <property type="match status" value="1"/>
</dbReference>
<evidence type="ECO:0008006" key="6">
    <source>
        <dbReference type="Google" id="ProtNLM"/>
    </source>
</evidence>
<dbReference type="InterPro" id="IPR036867">
    <property type="entry name" value="R3H_dom_sf"/>
</dbReference>
<dbReference type="Proteomes" id="UP000053815">
    <property type="component" value="Unassembled WGS sequence"/>
</dbReference>
<evidence type="ECO:0000313" key="5">
    <source>
        <dbReference type="Proteomes" id="UP000053815"/>
    </source>
</evidence>
<feature type="compositionally biased region" description="Acidic residues" evidence="1">
    <location>
        <begin position="256"/>
        <end position="285"/>
    </location>
</feature>
<feature type="domain" description="G-patch" evidence="2">
    <location>
        <begin position="640"/>
        <end position="683"/>
    </location>
</feature>
<dbReference type="STRING" id="91626.A0A0C9MHT4"/>
<reference evidence="4" key="1">
    <citation type="submission" date="2014-09" db="EMBL/GenBank/DDBJ databases">
        <title>Draft genome sequence of an oleaginous Mucoromycotina fungus Mucor ambiguus NBRC6742.</title>
        <authorList>
            <person name="Takeda I."/>
            <person name="Yamane N."/>
            <person name="Morita T."/>
            <person name="Tamano K."/>
            <person name="Machida M."/>
            <person name="Baker S."/>
            <person name="Koike H."/>
        </authorList>
    </citation>
    <scope>NUCLEOTIDE SEQUENCE</scope>
    <source>
        <strain evidence="4">NBRC 6742</strain>
    </source>
</reference>
<feature type="region of interest" description="Disordered" evidence="1">
    <location>
        <begin position="256"/>
        <end position="307"/>
    </location>
</feature>
<dbReference type="InterPro" id="IPR051189">
    <property type="entry name" value="Splicing_assoc_domain"/>
</dbReference>
<evidence type="ECO:0000313" key="4">
    <source>
        <dbReference type="EMBL" id="GAN10311.1"/>
    </source>
</evidence>
<dbReference type="Gene3D" id="3.30.1370.50">
    <property type="entry name" value="R3H-like domain"/>
    <property type="match status" value="1"/>
</dbReference>
<dbReference type="SMART" id="SM00393">
    <property type="entry name" value="R3H"/>
    <property type="match status" value="1"/>
</dbReference>
<dbReference type="AlphaFoldDB" id="A0A0C9MHT4"/>
<evidence type="ECO:0000256" key="1">
    <source>
        <dbReference type="SAM" id="MobiDB-lite"/>
    </source>
</evidence>
<feature type="compositionally biased region" description="Polar residues" evidence="1">
    <location>
        <begin position="600"/>
        <end position="610"/>
    </location>
</feature>
<dbReference type="EMBL" id="DF836631">
    <property type="protein sequence ID" value="GAN10311.1"/>
    <property type="molecule type" value="Genomic_DNA"/>
</dbReference>
<evidence type="ECO:0000259" key="3">
    <source>
        <dbReference type="PROSITE" id="PS51061"/>
    </source>
</evidence>
<feature type="region of interest" description="Disordered" evidence="1">
    <location>
        <begin position="437"/>
        <end position="487"/>
    </location>
</feature>
<dbReference type="PROSITE" id="PS51061">
    <property type="entry name" value="R3H"/>
    <property type="match status" value="1"/>
</dbReference>
<dbReference type="Pfam" id="PF01424">
    <property type="entry name" value="R3H"/>
    <property type="match status" value="1"/>
</dbReference>
<dbReference type="PANTHER" id="PTHR14195">
    <property type="entry name" value="G PATCH DOMAIN CONTAINING PROTEIN 2"/>
    <property type="match status" value="1"/>
</dbReference>
<organism evidence="4">
    <name type="scientific">Mucor ambiguus</name>
    <dbReference type="NCBI Taxonomy" id="91626"/>
    <lineage>
        <taxon>Eukaryota</taxon>
        <taxon>Fungi</taxon>
        <taxon>Fungi incertae sedis</taxon>
        <taxon>Mucoromycota</taxon>
        <taxon>Mucoromycotina</taxon>
        <taxon>Mucoromycetes</taxon>
        <taxon>Mucorales</taxon>
        <taxon>Mucorineae</taxon>
        <taxon>Mucoraceae</taxon>
        <taxon>Mucor</taxon>
    </lineage>
</organism>
<accession>A0A0C9MHT4</accession>
<dbReference type="PROSITE" id="PS50174">
    <property type="entry name" value="G_PATCH"/>
    <property type="match status" value="1"/>
</dbReference>
<dbReference type="InterPro" id="IPR001374">
    <property type="entry name" value="R3H_dom"/>
</dbReference>
<feature type="compositionally biased region" description="Basic and acidic residues" evidence="1">
    <location>
        <begin position="448"/>
        <end position="467"/>
    </location>
</feature>
<feature type="compositionally biased region" description="Basic residues" evidence="1">
    <location>
        <begin position="584"/>
        <end position="599"/>
    </location>
</feature>
<protein>
    <recommendedName>
        <fullName evidence="6">Protein SQS1</fullName>
    </recommendedName>
</protein>
<name>A0A0C9MHT4_9FUNG</name>
<dbReference type="Pfam" id="PF01585">
    <property type="entry name" value="G-patch"/>
    <property type="match status" value="1"/>
</dbReference>
<gene>
    <name evidence="4" type="ORF">MAM1_0342c09849</name>
</gene>
<dbReference type="GO" id="GO:0003676">
    <property type="term" value="F:nucleic acid binding"/>
    <property type="evidence" value="ECO:0007669"/>
    <property type="project" value="UniProtKB-UniRule"/>
</dbReference>
<feature type="compositionally biased region" description="Basic residues" evidence="1">
    <location>
        <begin position="468"/>
        <end position="478"/>
    </location>
</feature>
<feature type="compositionally biased region" description="Basic residues" evidence="1">
    <location>
        <begin position="1"/>
        <end position="14"/>
    </location>
</feature>
<keyword evidence="5" id="KW-1185">Reference proteome</keyword>
<evidence type="ECO:0000259" key="2">
    <source>
        <dbReference type="PROSITE" id="PS50174"/>
    </source>
</evidence>
<dbReference type="InterPro" id="IPR000467">
    <property type="entry name" value="G_patch_dom"/>
</dbReference>
<feature type="compositionally biased region" description="Low complexity" evidence="1">
    <location>
        <begin position="124"/>
        <end position="142"/>
    </location>
</feature>
<dbReference type="SUPFAM" id="SSF82708">
    <property type="entry name" value="R3H domain"/>
    <property type="match status" value="1"/>
</dbReference>